<dbReference type="InterPro" id="IPR054713">
    <property type="entry name" value="GMIP/FCHO2-like_FCH"/>
</dbReference>
<feature type="region of interest" description="Disordered" evidence="7">
    <location>
        <begin position="623"/>
        <end position="671"/>
    </location>
</feature>
<dbReference type="InterPro" id="IPR051025">
    <property type="entry name" value="RhoGAP"/>
</dbReference>
<evidence type="ECO:0000256" key="5">
    <source>
        <dbReference type="ARBA" id="ARBA00023054"/>
    </source>
</evidence>
<dbReference type="GO" id="GO:0007165">
    <property type="term" value="P:signal transduction"/>
    <property type="evidence" value="ECO:0007669"/>
    <property type="project" value="InterPro"/>
</dbReference>
<dbReference type="GO" id="GO:0008270">
    <property type="term" value="F:zinc ion binding"/>
    <property type="evidence" value="ECO:0007669"/>
    <property type="project" value="UniProtKB-KW"/>
</dbReference>
<dbReference type="GO" id="GO:0051056">
    <property type="term" value="P:regulation of small GTPase mediated signal transduction"/>
    <property type="evidence" value="ECO:0007669"/>
    <property type="project" value="UniProtKB-ARBA"/>
</dbReference>
<dbReference type="AlphaFoldDB" id="A0A8C4GTK8"/>
<dbReference type="InterPro" id="IPR008936">
    <property type="entry name" value="Rho_GTPase_activation_prot"/>
</dbReference>
<feature type="compositionally biased region" description="Basic and acidic residues" evidence="7">
    <location>
        <begin position="657"/>
        <end position="670"/>
    </location>
</feature>
<accession>A0A8C4GTK8</accession>
<dbReference type="SUPFAM" id="SSF48350">
    <property type="entry name" value="GTPase activation domain, GAP"/>
    <property type="match status" value="1"/>
</dbReference>
<keyword evidence="4" id="KW-0862">Zinc</keyword>
<dbReference type="SMART" id="SM00055">
    <property type="entry name" value="FCH"/>
    <property type="match status" value="1"/>
</dbReference>
<evidence type="ECO:0000256" key="2">
    <source>
        <dbReference type="ARBA" id="ARBA00022723"/>
    </source>
</evidence>
<evidence type="ECO:0000259" key="10">
    <source>
        <dbReference type="PROSITE" id="PS51741"/>
    </source>
</evidence>
<keyword evidence="5 6" id="KW-0175">Coiled coil</keyword>
<dbReference type="Pfam" id="PF22699">
    <property type="entry name" value="GMIP-like_FCH"/>
    <property type="match status" value="1"/>
</dbReference>
<proteinExistence type="predicted"/>
<dbReference type="PROSITE" id="PS00479">
    <property type="entry name" value="ZF_DAG_PE_1"/>
    <property type="match status" value="1"/>
</dbReference>
<dbReference type="Proteomes" id="UP000694389">
    <property type="component" value="Unassembled WGS sequence"/>
</dbReference>
<feature type="domain" description="F-BAR" evidence="10">
    <location>
        <begin position="9"/>
        <end position="269"/>
    </location>
</feature>
<dbReference type="Gene3D" id="1.10.555.10">
    <property type="entry name" value="Rho GTPase activation protein"/>
    <property type="match status" value="1"/>
</dbReference>
<dbReference type="InterPro" id="IPR046349">
    <property type="entry name" value="C1-like_sf"/>
</dbReference>
<dbReference type="SUPFAM" id="SSF57889">
    <property type="entry name" value="Cysteine-rich domain"/>
    <property type="match status" value="1"/>
</dbReference>
<keyword evidence="12" id="KW-1185">Reference proteome</keyword>
<evidence type="ECO:0000313" key="11">
    <source>
        <dbReference type="Ensembl" id="ENSDLAP00005031086.1"/>
    </source>
</evidence>
<dbReference type="Pfam" id="PF00620">
    <property type="entry name" value="RhoGAP"/>
    <property type="match status" value="1"/>
</dbReference>
<feature type="domain" description="Rho-GAP" evidence="9">
    <location>
        <begin position="419"/>
        <end position="621"/>
    </location>
</feature>
<dbReference type="InterPro" id="IPR000198">
    <property type="entry name" value="RhoGAP_dom"/>
</dbReference>
<evidence type="ECO:0000259" key="8">
    <source>
        <dbReference type="PROSITE" id="PS50081"/>
    </source>
</evidence>
<dbReference type="InterPro" id="IPR002219">
    <property type="entry name" value="PKC_DAG/PE"/>
</dbReference>
<evidence type="ECO:0000256" key="4">
    <source>
        <dbReference type="ARBA" id="ARBA00022833"/>
    </source>
</evidence>
<dbReference type="InterPro" id="IPR031160">
    <property type="entry name" value="F_BAR_dom"/>
</dbReference>
<keyword evidence="3" id="KW-0863">Zinc-finger</keyword>
<dbReference type="GO" id="GO:0005886">
    <property type="term" value="C:plasma membrane"/>
    <property type="evidence" value="ECO:0007669"/>
    <property type="project" value="TreeGrafter"/>
</dbReference>
<dbReference type="InterPro" id="IPR027267">
    <property type="entry name" value="AH/BAR_dom_sf"/>
</dbReference>
<reference evidence="11" key="2">
    <citation type="submission" date="2025-09" db="UniProtKB">
        <authorList>
            <consortium name="Ensembl"/>
        </authorList>
    </citation>
    <scope>IDENTIFICATION</scope>
</reference>
<sequence length="715" mass="81890">MLMYSLSAQDADLALCRCEYGVETALQYTKLWCRYAKDILAWMEKRISLEQEFAKNVMKTAEGAKASVTQQDMMPLQYIYTMALEQDINNSVTSRKTSEQIQSRCYQALVAKKNEIDKWRREFKEQWAKEQRKMNDSVTALKKARQQYLQRCDELEKVKAVSAKSVDDTAGTKTLDKRRKSKDEAQTKVMEAELLYRQCVCDARIHQDELEKVKGRIISHIRKLICQGDTVLKEATVNMFYYQRQQTEALPLGYHNLELTCRALEPGEPYLRYIFNKPLPEQPPQVFTFEEYHPQTKGYGKLTNVCYYFGSGVHCGFQTKYFCAFLTLLPQGIKQQDSILSFSPECIDNTPVKLRTLSRAALTHRLRKMKSKMAKCKQCDNYIVVSGVECVECGVFLHRKCMEVCQLECENRKGNVFGVDLSLLPRDRPDEVPFVVQQCTSEIESRALSVQGVYRVSGSKPRIQKICQAFETQKEQVDLSDLSPHDITSILKHFFKELPEPLLTFDLYSAFLAVGKSIQQLSERESTPDTTEIMGILDSLQKLLQKLPPYCYSILQHLMSHLYKVSENYENKMSPTNLGIVFGPTLLRPLVSTDMPMIALLETSYQAVLIEFLITHHDKVFGLRQRPSTPPPPAPTAPLPDTPPRASCPLDGEDYTGTEHETSSRERPHSLEVSTAVNTDLWLLLYKCAGFSQDSQMQTKCFNCSTQLLLEFKKN</sequence>
<feature type="domain" description="Phorbol-ester/DAG-type" evidence="8">
    <location>
        <begin position="363"/>
        <end position="409"/>
    </location>
</feature>
<reference evidence="11" key="1">
    <citation type="submission" date="2025-08" db="UniProtKB">
        <authorList>
            <consortium name="Ensembl"/>
        </authorList>
    </citation>
    <scope>IDENTIFICATION</scope>
</reference>
<dbReference type="PROSITE" id="PS51741">
    <property type="entry name" value="F_BAR"/>
    <property type="match status" value="1"/>
</dbReference>
<dbReference type="PANTHER" id="PTHR15228">
    <property type="entry name" value="SPERMATHECAL PHYSIOLOGY VARIANT"/>
    <property type="match status" value="1"/>
</dbReference>
<dbReference type="SMART" id="SM00324">
    <property type="entry name" value="RhoGAP"/>
    <property type="match status" value="1"/>
</dbReference>
<dbReference type="Ensembl" id="ENSDLAT00005033210.2">
    <property type="protein sequence ID" value="ENSDLAP00005031086.1"/>
    <property type="gene ID" value="ENSDLAG00005013952.2"/>
</dbReference>
<protein>
    <submittedName>
        <fullName evidence="11">GEM interacting protein</fullName>
    </submittedName>
</protein>
<dbReference type="GeneTree" id="ENSGT00950000183110"/>
<keyword evidence="1" id="KW-0343">GTPase activation</keyword>
<evidence type="ECO:0000259" key="9">
    <source>
        <dbReference type="PROSITE" id="PS50238"/>
    </source>
</evidence>
<evidence type="ECO:0000256" key="6">
    <source>
        <dbReference type="PROSITE-ProRule" id="PRU01077"/>
    </source>
</evidence>
<evidence type="ECO:0000256" key="7">
    <source>
        <dbReference type="SAM" id="MobiDB-lite"/>
    </source>
</evidence>
<dbReference type="Gene3D" id="1.20.1270.60">
    <property type="entry name" value="Arfaptin homology (AH) domain/BAR domain"/>
    <property type="match status" value="1"/>
</dbReference>
<gene>
    <name evidence="11" type="primary">gmip</name>
</gene>
<dbReference type="PROSITE" id="PS50238">
    <property type="entry name" value="RHOGAP"/>
    <property type="match status" value="1"/>
</dbReference>
<dbReference type="PANTHER" id="PTHR15228:SF16">
    <property type="entry name" value="GEM-INTERACTING PROTEIN"/>
    <property type="match status" value="1"/>
</dbReference>
<evidence type="ECO:0000256" key="1">
    <source>
        <dbReference type="ARBA" id="ARBA00022468"/>
    </source>
</evidence>
<name>A0A8C4GTK8_DICLA</name>
<feature type="compositionally biased region" description="Pro residues" evidence="7">
    <location>
        <begin position="628"/>
        <end position="643"/>
    </location>
</feature>
<dbReference type="InterPro" id="IPR001060">
    <property type="entry name" value="FCH_dom"/>
</dbReference>
<dbReference type="GO" id="GO:0005096">
    <property type="term" value="F:GTPase activator activity"/>
    <property type="evidence" value="ECO:0007669"/>
    <property type="project" value="UniProtKB-KW"/>
</dbReference>
<keyword evidence="2" id="KW-0479">Metal-binding</keyword>
<evidence type="ECO:0000313" key="12">
    <source>
        <dbReference type="Proteomes" id="UP000694389"/>
    </source>
</evidence>
<organism evidence="11 12">
    <name type="scientific">Dicentrarchus labrax</name>
    <name type="common">European seabass</name>
    <name type="synonym">Morone labrax</name>
    <dbReference type="NCBI Taxonomy" id="13489"/>
    <lineage>
        <taxon>Eukaryota</taxon>
        <taxon>Metazoa</taxon>
        <taxon>Chordata</taxon>
        <taxon>Craniata</taxon>
        <taxon>Vertebrata</taxon>
        <taxon>Euteleostomi</taxon>
        <taxon>Actinopterygii</taxon>
        <taxon>Neopterygii</taxon>
        <taxon>Teleostei</taxon>
        <taxon>Neoteleostei</taxon>
        <taxon>Acanthomorphata</taxon>
        <taxon>Eupercaria</taxon>
        <taxon>Moronidae</taxon>
        <taxon>Dicentrarchus</taxon>
    </lineage>
</organism>
<dbReference type="PROSITE" id="PS50081">
    <property type="entry name" value="ZF_DAG_PE_2"/>
    <property type="match status" value="1"/>
</dbReference>
<dbReference type="SUPFAM" id="SSF103657">
    <property type="entry name" value="BAR/IMD domain-like"/>
    <property type="match status" value="1"/>
</dbReference>
<evidence type="ECO:0000256" key="3">
    <source>
        <dbReference type="ARBA" id="ARBA00022771"/>
    </source>
</evidence>